<name>W8EWD2_9BACT</name>
<dbReference type="NCBIfam" id="NF041112">
    <property type="entry name" value="chap_CsgH_alph"/>
    <property type="match status" value="1"/>
</dbReference>
<protein>
    <submittedName>
        <fullName evidence="2">Uncharacterized protein</fullName>
    </submittedName>
</protein>
<dbReference type="EMBL" id="CP007145">
    <property type="protein sequence ID" value="AHJ96873.1"/>
    <property type="molecule type" value="Genomic_DNA"/>
</dbReference>
<evidence type="ECO:0000313" key="3">
    <source>
        <dbReference type="Proteomes" id="UP000019423"/>
    </source>
</evidence>
<dbReference type="InterPro" id="IPR047726">
    <property type="entry name" value="CsgH_dom"/>
</dbReference>
<evidence type="ECO:0000313" key="2">
    <source>
        <dbReference type="EMBL" id="AHJ96873.1"/>
    </source>
</evidence>
<dbReference type="HOGENOM" id="CLU_2806648_0_0_10"/>
<dbReference type="InterPro" id="IPR053722">
    <property type="entry name" value="Curli_assembly_CsgC/AgfC"/>
</dbReference>
<dbReference type="KEGG" id="hsw:Hsw_1278"/>
<dbReference type="Proteomes" id="UP000019423">
    <property type="component" value="Chromosome"/>
</dbReference>
<gene>
    <name evidence="2" type="ORF">Hsw_1278</name>
</gene>
<dbReference type="STRING" id="1227739.Hsw_1278"/>
<dbReference type="PATRIC" id="fig|1227739.3.peg.1517"/>
<feature type="region of interest" description="Disordered" evidence="1">
    <location>
        <begin position="1"/>
        <end position="20"/>
    </location>
</feature>
<reference evidence="2 3" key="1">
    <citation type="submission" date="2014-01" db="EMBL/GenBank/DDBJ databases">
        <title>Complete genome sequence of ionizing-radiation resistance bacterium Hymenobacter swuensis DY53.</title>
        <authorList>
            <person name="Jung J.-H."/>
            <person name="Jeong S.-W."/>
            <person name="Joe M.-H."/>
            <person name="Cho y.-j."/>
            <person name="Kim M.-K."/>
            <person name="Lim S.-Y."/>
        </authorList>
    </citation>
    <scope>NUCLEOTIDE SEQUENCE [LARGE SCALE GENOMIC DNA]</scope>
    <source>
        <strain evidence="2 3">DY53</strain>
    </source>
</reference>
<accession>W8EWD2</accession>
<dbReference type="Gene3D" id="2.60.40.2420">
    <property type="match status" value="1"/>
</dbReference>
<keyword evidence="3" id="KW-1185">Reference proteome</keyword>
<sequence length="67" mass="7049">MQAERTGAAGTSRNTQSGRCRLGAGRDVVVSQLTFSVSPADAYTISLRLLDTQGNEVAADSLQYTGQ</sequence>
<feature type="compositionally biased region" description="Polar residues" evidence="1">
    <location>
        <begin position="9"/>
        <end position="18"/>
    </location>
</feature>
<organism evidence="2 3">
    <name type="scientific">Hymenobacter swuensis DY53</name>
    <dbReference type="NCBI Taxonomy" id="1227739"/>
    <lineage>
        <taxon>Bacteria</taxon>
        <taxon>Pseudomonadati</taxon>
        <taxon>Bacteroidota</taxon>
        <taxon>Cytophagia</taxon>
        <taxon>Cytophagales</taxon>
        <taxon>Hymenobacteraceae</taxon>
        <taxon>Hymenobacter</taxon>
    </lineage>
</organism>
<dbReference type="AlphaFoldDB" id="W8EWD2"/>
<evidence type="ECO:0000256" key="1">
    <source>
        <dbReference type="SAM" id="MobiDB-lite"/>
    </source>
</evidence>
<proteinExistence type="predicted"/>